<dbReference type="InterPro" id="IPR000086">
    <property type="entry name" value="NUDIX_hydrolase_dom"/>
</dbReference>
<dbReference type="Gene3D" id="3.90.79.10">
    <property type="entry name" value="Nucleoside Triphosphate Pyrophosphohydrolase"/>
    <property type="match status" value="1"/>
</dbReference>
<feature type="domain" description="Nudix hydrolase" evidence="3">
    <location>
        <begin position="26"/>
        <end position="148"/>
    </location>
</feature>
<protein>
    <recommendedName>
        <fullName evidence="3">Nudix hydrolase domain-containing protein</fullName>
    </recommendedName>
</protein>
<evidence type="ECO:0000256" key="2">
    <source>
        <dbReference type="ARBA" id="ARBA00022801"/>
    </source>
</evidence>
<dbReference type="PROSITE" id="PS51462">
    <property type="entry name" value="NUDIX"/>
    <property type="match status" value="1"/>
</dbReference>
<evidence type="ECO:0000256" key="1">
    <source>
        <dbReference type="ARBA" id="ARBA00001946"/>
    </source>
</evidence>
<dbReference type="InterPro" id="IPR015797">
    <property type="entry name" value="NUDIX_hydrolase-like_dom_sf"/>
</dbReference>
<evidence type="ECO:0000313" key="5">
    <source>
        <dbReference type="Proteomes" id="UP000287171"/>
    </source>
</evidence>
<dbReference type="Pfam" id="PF00293">
    <property type="entry name" value="NUDIX"/>
    <property type="match status" value="1"/>
</dbReference>
<dbReference type="InterPro" id="IPR020084">
    <property type="entry name" value="NUDIX_hydrolase_CS"/>
</dbReference>
<sequence length="159" mass="18329">MLYDMLKICVSFCFNLINICMGGRLPPFGSAAVIVEDDGRYLVIELPRKRLAFPGGFMNWRENPQQAAEREGKEETGLTVKAENLVGFYSCPSTAWWNMSNLSFVFEARITGGQLRKNMEGNPRWVTETELRQRLDAYTLGIFEDYQEYRERKKNTHAA</sequence>
<dbReference type="Proteomes" id="UP000287171">
    <property type="component" value="Unassembled WGS sequence"/>
</dbReference>
<organism evidence="4 5">
    <name type="scientific">Dictyobacter alpinus</name>
    <dbReference type="NCBI Taxonomy" id="2014873"/>
    <lineage>
        <taxon>Bacteria</taxon>
        <taxon>Bacillati</taxon>
        <taxon>Chloroflexota</taxon>
        <taxon>Ktedonobacteria</taxon>
        <taxon>Ktedonobacterales</taxon>
        <taxon>Dictyobacteraceae</taxon>
        <taxon>Dictyobacter</taxon>
    </lineage>
</organism>
<comment type="cofactor">
    <cofactor evidence="1">
        <name>Mg(2+)</name>
        <dbReference type="ChEBI" id="CHEBI:18420"/>
    </cofactor>
</comment>
<dbReference type="EMBL" id="BIFT01000001">
    <property type="protein sequence ID" value="GCE26921.1"/>
    <property type="molecule type" value="Genomic_DNA"/>
</dbReference>
<keyword evidence="5" id="KW-1185">Reference proteome</keyword>
<accession>A0A402B6E0</accession>
<comment type="caution">
    <text evidence="4">The sequence shown here is derived from an EMBL/GenBank/DDBJ whole genome shotgun (WGS) entry which is preliminary data.</text>
</comment>
<reference evidence="5" key="1">
    <citation type="submission" date="2018-12" db="EMBL/GenBank/DDBJ databases">
        <title>Tengunoibacter tsumagoiensis gen. nov., sp. nov., Dictyobacter kobayashii sp. nov., D. alpinus sp. nov., and D. joshuensis sp. nov. and description of Dictyobacteraceae fam. nov. within the order Ktedonobacterales isolated from Tengu-no-mugimeshi.</title>
        <authorList>
            <person name="Wang C.M."/>
            <person name="Zheng Y."/>
            <person name="Sakai Y."/>
            <person name="Toyoda A."/>
            <person name="Minakuchi Y."/>
            <person name="Abe K."/>
            <person name="Yokota A."/>
            <person name="Yabe S."/>
        </authorList>
    </citation>
    <scope>NUCLEOTIDE SEQUENCE [LARGE SCALE GENOMIC DNA]</scope>
    <source>
        <strain evidence="5">Uno16</strain>
    </source>
</reference>
<dbReference type="PANTHER" id="PTHR43046:SF14">
    <property type="entry name" value="MUTT_NUDIX FAMILY PROTEIN"/>
    <property type="match status" value="1"/>
</dbReference>
<evidence type="ECO:0000313" key="4">
    <source>
        <dbReference type="EMBL" id="GCE26921.1"/>
    </source>
</evidence>
<keyword evidence="2" id="KW-0378">Hydrolase</keyword>
<name>A0A402B6E0_9CHLR</name>
<dbReference type="PANTHER" id="PTHR43046">
    <property type="entry name" value="GDP-MANNOSE MANNOSYL HYDROLASE"/>
    <property type="match status" value="1"/>
</dbReference>
<gene>
    <name evidence="4" type="ORF">KDA_24050</name>
</gene>
<dbReference type="CDD" id="cd02883">
    <property type="entry name" value="NUDIX_Hydrolase"/>
    <property type="match status" value="1"/>
</dbReference>
<proteinExistence type="predicted"/>
<dbReference type="GO" id="GO:0016787">
    <property type="term" value="F:hydrolase activity"/>
    <property type="evidence" value="ECO:0007669"/>
    <property type="project" value="UniProtKB-KW"/>
</dbReference>
<dbReference type="SUPFAM" id="SSF55811">
    <property type="entry name" value="Nudix"/>
    <property type="match status" value="1"/>
</dbReference>
<evidence type="ECO:0000259" key="3">
    <source>
        <dbReference type="PROSITE" id="PS51462"/>
    </source>
</evidence>
<dbReference type="PROSITE" id="PS00893">
    <property type="entry name" value="NUDIX_BOX"/>
    <property type="match status" value="1"/>
</dbReference>
<dbReference type="AlphaFoldDB" id="A0A402B6E0"/>